<reference evidence="4" key="1">
    <citation type="submission" date="2022-07" db="EMBL/GenBank/DDBJ databases">
        <title>Phylogenomic reconstructions and comparative analyses of Kickxellomycotina fungi.</title>
        <authorList>
            <person name="Reynolds N.K."/>
            <person name="Stajich J.E."/>
            <person name="Barry K."/>
            <person name="Grigoriev I.V."/>
            <person name="Crous P."/>
            <person name="Smith M.E."/>
        </authorList>
    </citation>
    <scope>NUCLEOTIDE SEQUENCE</scope>
    <source>
        <strain evidence="4">RSA 567</strain>
    </source>
</reference>
<dbReference type="AlphaFoldDB" id="A0A9W8B7S7"/>
<name>A0A9W8B7S7_9FUNG</name>
<dbReference type="GO" id="GO:0016491">
    <property type="term" value="F:oxidoreductase activity"/>
    <property type="evidence" value="ECO:0007669"/>
    <property type="project" value="InterPro"/>
</dbReference>
<sequence>MPTYSQADNQVCPHLTVRRSLTKLTQAERLRFFDAHRRLNDPNASRPNRLDYLVHKHGLFHDHIHEGAIIFPWHRAFLAEYQHAIHRIDPLADVPYWEWSDGGLYPERQPVFQAAPSWLGGNGQGLHNCVQTGAFANMVVFYTEHHFSEGVPQCLRRQFDKGEAMSTWTESRALRRWMHLAPTYAQFREFFEPPHWLVHTSIGGDMDSRYAPNDLLFFLHHAYMDKLWDEWMQMEPTRYTEYNGELKDGTPVHPDDYIAGFDGLQVKAILDPAKHATLCYVYA</sequence>
<dbReference type="GO" id="GO:0046872">
    <property type="term" value="F:metal ion binding"/>
    <property type="evidence" value="ECO:0007669"/>
    <property type="project" value="UniProtKB-KW"/>
</dbReference>
<dbReference type="Proteomes" id="UP001151582">
    <property type="component" value="Unassembled WGS sequence"/>
</dbReference>
<dbReference type="InterPro" id="IPR002227">
    <property type="entry name" value="Tyrosinase_Cu-bd"/>
</dbReference>
<dbReference type="Gene3D" id="1.10.1280.10">
    <property type="entry name" value="Di-copper center containing domain from catechol oxidase"/>
    <property type="match status" value="1"/>
</dbReference>
<gene>
    <name evidence="4" type="ORF">H4R34_002621</name>
</gene>
<proteinExistence type="predicted"/>
<keyword evidence="2" id="KW-0186">Copper</keyword>
<dbReference type="SUPFAM" id="SSF48056">
    <property type="entry name" value="Di-copper centre-containing domain"/>
    <property type="match status" value="1"/>
</dbReference>
<evidence type="ECO:0000313" key="5">
    <source>
        <dbReference type="Proteomes" id="UP001151582"/>
    </source>
</evidence>
<evidence type="ECO:0000259" key="3">
    <source>
        <dbReference type="Pfam" id="PF00264"/>
    </source>
</evidence>
<comment type="caution">
    <text evidence="4">The sequence shown here is derived from an EMBL/GenBank/DDBJ whole genome shotgun (WGS) entry which is preliminary data.</text>
</comment>
<organism evidence="4 5">
    <name type="scientific">Dimargaris verticillata</name>
    <dbReference type="NCBI Taxonomy" id="2761393"/>
    <lineage>
        <taxon>Eukaryota</taxon>
        <taxon>Fungi</taxon>
        <taxon>Fungi incertae sedis</taxon>
        <taxon>Zoopagomycota</taxon>
        <taxon>Kickxellomycotina</taxon>
        <taxon>Dimargaritomycetes</taxon>
        <taxon>Dimargaritales</taxon>
        <taxon>Dimargaritaceae</taxon>
        <taxon>Dimargaris</taxon>
    </lineage>
</organism>
<keyword evidence="5" id="KW-1185">Reference proteome</keyword>
<dbReference type="InterPro" id="IPR050316">
    <property type="entry name" value="Tyrosinase/Hemocyanin"/>
</dbReference>
<evidence type="ECO:0000256" key="2">
    <source>
        <dbReference type="ARBA" id="ARBA00023008"/>
    </source>
</evidence>
<evidence type="ECO:0000256" key="1">
    <source>
        <dbReference type="ARBA" id="ARBA00022723"/>
    </source>
</evidence>
<dbReference type="PANTHER" id="PTHR11474">
    <property type="entry name" value="TYROSINASE FAMILY MEMBER"/>
    <property type="match status" value="1"/>
</dbReference>
<dbReference type="PRINTS" id="PR00092">
    <property type="entry name" value="TYROSINASE"/>
</dbReference>
<feature type="domain" description="Tyrosinase copper-binding" evidence="3">
    <location>
        <begin position="50"/>
        <end position="233"/>
    </location>
</feature>
<dbReference type="Pfam" id="PF00264">
    <property type="entry name" value="Tyrosinase"/>
    <property type="match status" value="1"/>
</dbReference>
<dbReference type="EMBL" id="JANBQB010000190">
    <property type="protein sequence ID" value="KAJ1979975.1"/>
    <property type="molecule type" value="Genomic_DNA"/>
</dbReference>
<dbReference type="OrthoDB" id="6132182at2759"/>
<evidence type="ECO:0000313" key="4">
    <source>
        <dbReference type="EMBL" id="KAJ1979975.1"/>
    </source>
</evidence>
<keyword evidence="1" id="KW-0479">Metal-binding</keyword>
<accession>A0A9W8B7S7</accession>
<dbReference type="InterPro" id="IPR008922">
    <property type="entry name" value="Di-copper_centre_dom_sf"/>
</dbReference>
<dbReference type="PANTHER" id="PTHR11474:SF126">
    <property type="entry name" value="TYROSINASE-LIKE PROTEIN TYR-1-RELATED"/>
    <property type="match status" value="1"/>
</dbReference>
<protein>
    <recommendedName>
        <fullName evidence="3">Tyrosinase copper-binding domain-containing protein</fullName>
    </recommendedName>
</protein>